<comment type="caution">
    <text evidence="1">The sequence shown here is derived from an EMBL/GenBank/DDBJ whole genome shotgun (WGS) entry which is preliminary data.</text>
</comment>
<name>A0A9W5PMV1_BACCE</name>
<dbReference type="InterPro" id="IPR053746">
    <property type="entry name" value="Viral_HT_Connector_Assembly"/>
</dbReference>
<evidence type="ECO:0000313" key="2">
    <source>
        <dbReference type="Proteomes" id="UP000014018"/>
    </source>
</evidence>
<dbReference type="InterPro" id="IPR021146">
    <property type="entry name" value="Phage_gp6-like_head-tail"/>
</dbReference>
<reference evidence="1 2" key="1">
    <citation type="submission" date="2012-12" db="EMBL/GenBank/DDBJ databases">
        <title>The Genome Sequence of Bacillus cereus VD133.</title>
        <authorList>
            <consortium name="The Broad Institute Genome Sequencing Platform"/>
            <consortium name="The Broad Institute Genome Sequencing Center for Infectious Disease"/>
            <person name="Feldgarden M."/>
            <person name="Van der Auwera G.A."/>
            <person name="Mahillon J."/>
            <person name="Duprez V."/>
            <person name="Timmery S."/>
            <person name="Mattelet C."/>
            <person name="Dierick K."/>
            <person name="Sun M."/>
            <person name="Yu Z."/>
            <person name="Zhu L."/>
            <person name="Hu X."/>
            <person name="Shank E.B."/>
            <person name="Swiecicka I."/>
            <person name="Hansen B.M."/>
            <person name="Andrup L."/>
            <person name="Walker B."/>
            <person name="Young S.K."/>
            <person name="Zeng Q."/>
            <person name="Gargeya S."/>
            <person name="Fitzgerald M."/>
            <person name="Haas B."/>
            <person name="Abouelleil A."/>
            <person name="Alvarado L."/>
            <person name="Arachchi H.M."/>
            <person name="Berlin A.M."/>
            <person name="Chapman S.B."/>
            <person name="Dewar J."/>
            <person name="Goldberg J."/>
            <person name="Griggs A."/>
            <person name="Gujja S."/>
            <person name="Hansen M."/>
            <person name="Howarth C."/>
            <person name="Imamovic A."/>
            <person name="Larimer J."/>
            <person name="McCowan C."/>
            <person name="Murphy C."/>
            <person name="Neiman D."/>
            <person name="Pearson M."/>
            <person name="Priest M."/>
            <person name="Roberts A."/>
            <person name="Saif S."/>
            <person name="Shea T."/>
            <person name="Sisk P."/>
            <person name="Sykes S."/>
            <person name="Wortman J."/>
            <person name="Nusbaum C."/>
            <person name="Birren B."/>
        </authorList>
    </citation>
    <scope>NUCLEOTIDE SEQUENCE [LARGE SCALE GENOMIC DNA]</scope>
    <source>
        <strain evidence="1 2">VD133</strain>
    </source>
</reference>
<protein>
    <recommendedName>
        <fullName evidence="3">Phage protein</fullName>
    </recommendedName>
</protein>
<dbReference type="AlphaFoldDB" id="A0A9W5PMV1"/>
<accession>A0A9W5PMV1</accession>
<dbReference type="EMBL" id="AHFB01000086">
    <property type="protein sequence ID" value="EOO30533.1"/>
    <property type="molecule type" value="Genomic_DNA"/>
</dbReference>
<evidence type="ECO:0008006" key="3">
    <source>
        <dbReference type="Google" id="ProtNLM"/>
    </source>
</evidence>
<dbReference type="Gene3D" id="1.10.246.150">
    <property type="match status" value="1"/>
</dbReference>
<proteinExistence type="predicted"/>
<dbReference type="RefSeq" id="WP_016111492.1">
    <property type="nucleotide sequence ID" value="NZ_KB976191.1"/>
</dbReference>
<dbReference type="Pfam" id="PF05135">
    <property type="entry name" value="Phage_connect_1"/>
    <property type="match status" value="1"/>
</dbReference>
<gene>
    <name evidence="1" type="ORF">IIU_05096</name>
</gene>
<organism evidence="1 2">
    <name type="scientific">Bacillus cereus VD133</name>
    <dbReference type="NCBI Taxonomy" id="1053233"/>
    <lineage>
        <taxon>Bacteria</taxon>
        <taxon>Bacillati</taxon>
        <taxon>Bacillota</taxon>
        <taxon>Bacilli</taxon>
        <taxon>Bacillales</taxon>
        <taxon>Bacillaceae</taxon>
        <taxon>Bacillus</taxon>
        <taxon>Bacillus cereus group</taxon>
    </lineage>
</organism>
<evidence type="ECO:0000313" key="1">
    <source>
        <dbReference type="EMBL" id="EOO30533.1"/>
    </source>
</evidence>
<sequence>MITTKDNVKKILRMQDNKQDELIEMFIPMVDSFIRRYTGNNFKRGYPPDYEIIAIRLIGYHLFSTEEDKQGGVKSDRLGSSNITYATDEEQYPKHLLKGLRKRLRTLCDPEED</sequence>
<dbReference type="Proteomes" id="UP000014018">
    <property type="component" value="Unassembled WGS sequence"/>
</dbReference>